<dbReference type="InterPro" id="IPR019619">
    <property type="entry name" value="DUF2490"/>
</dbReference>
<evidence type="ECO:0000313" key="3">
    <source>
        <dbReference type="Proteomes" id="UP000831290"/>
    </source>
</evidence>
<dbReference type="Pfam" id="PF10677">
    <property type="entry name" value="DUF2490"/>
    <property type="match status" value="1"/>
</dbReference>
<proteinExistence type="predicted"/>
<gene>
    <name evidence="2" type="ORF">MQE35_00680</name>
</gene>
<dbReference type="Proteomes" id="UP000831290">
    <property type="component" value="Chromosome"/>
</dbReference>
<protein>
    <submittedName>
        <fullName evidence="2">DUF2490 domain-containing protein</fullName>
    </submittedName>
</protein>
<dbReference type="KEGG" id="fbm:MQE35_00680"/>
<organism evidence="2 3">
    <name type="scientific">Abyssalbus ytuae</name>
    <dbReference type="NCBI Taxonomy" id="2926907"/>
    <lineage>
        <taxon>Bacteria</taxon>
        <taxon>Pseudomonadati</taxon>
        <taxon>Bacteroidota</taxon>
        <taxon>Flavobacteriia</taxon>
        <taxon>Flavobacteriales</taxon>
        <taxon>Flavobacteriaceae</taxon>
        <taxon>Abyssalbus</taxon>
    </lineage>
</organism>
<evidence type="ECO:0000256" key="1">
    <source>
        <dbReference type="SAM" id="SignalP"/>
    </source>
</evidence>
<keyword evidence="3" id="KW-1185">Reference proteome</keyword>
<feature type="signal peptide" evidence="1">
    <location>
        <begin position="1"/>
        <end position="18"/>
    </location>
</feature>
<reference evidence="2" key="1">
    <citation type="submission" date="2022-03" db="EMBL/GenBank/DDBJ databases">
        <title>Description of Abyssus ytuae gen. nov., sp. nov., a novel member of the family Flavobacteriaceae isolated from the sediment of Mariana Trench.</title>
        <authorList>
            <person name="Zhang J."/>
            <person name="Xu X."/>
        </authorList>
    </citation>
    <scope>NUCLEOTIDE SEQUENCE</scope>
    <source>
        <strain evidence="2">MT3330</strain>
    </source>
</reference>
<keyword evidence="1" id="KW-0732">Signal</keyword>
<sequence length="227" mass="27345">MKKPIVLLLTLFSSFIFSQTKPDSHIGSLNAYFGNHKFADSWSILTYAELVHYDFFAKDYNRTIVDLGINYHLNDKFTLSLAGRYMDFGSFEDNAPSLLYEKRFYEQLLYKFNIGKLKVLNRFRLIQHWSKRVNTDINHFNRFRYRLHLLYPLYNKWFLTFQNEIFLNLKDEMFNRDRILGGIGYKFNKKISLQAGYTVDLYEKKKLQNIQLMLILHTDLRKKEKEQ</sequence>
<dbReference type="EMBL" id="CP094358">
    <property type="protein sequence ID" value="UOB17828.1"/>
    <property type="molecule type" value="Genomic_DNA"/>
</dbReference>
<name>A0A9E7D263_9FLAO</name>
<dbReference type="AlphaFoldDB" id="A0A9E7D263"/>
<dbReference type="RefSeq" id="WP_255843587.1">
    <property type="nucleotide sequence ID" value="NZ_CP094358.1"/>
</dbReference>
<dbReference type="SUPFAM" id="SSF56935">
    <property type="entry name" value="Porins"/>
    <property type="match status" value="1"/>
</dbReference>
<accession>A0A9E7D263</accession>
<feature type="chain" id="PRO_5038804300" evidence="1">
    <location>
        <begin position="19"/>
        <end position="227"/>
    </location>
</feature>
<evidence type="ECO:0000313" key="2">
    <source>
        <dbReference type="EMBL" id="UOB17828.1"/>
    </source>
</evidence>